<reference evidence="3 4" key="1">
    <citation type="journal article" date="2019" name="Nat. Ecol. Evol.">
        <title>Megaphylogeny resolves global patterns of mushroom evolution.</title>
        <authorList>
            <person name="Varga T."/>
            <person name="Krizsan K."/>
            <person name="Foldi C."/>
            <person name="Dima B."/>
            <person name="Sanchez-Garcia M."/>
            <person name="Sanchez-Ramirez S."/>
            <person name="Szollosi G.J."/>
            <person name="Szarkandi J.G."/>
            <person name="Papp V."/>
            <person name="Albert L."/>
            <person name="Andreopoulos W."/>
            <person name="Angelini C."/>
            <person name="Antonin V."/>
            <person name="Barry K.W."/>
            <person name="Bougher N.L."/>
            <person name="Buchanan P."/>
            <person name="Buyck B."/>
            <person name="Bense V."/>
            <person name="Catcheside P."/>
            <person name="Chovatia M."/>
            <person name="Cooper J."/>
            <person name="Damon W."/>
            <person name="Desjardin D."/>
            <person name="Finy P."/>
            <person name="Geml J."/>
            <person name="Haridas S."/>
            <person name="Hughes K."/>
            <person name="Justo A."/>
            <person name="Karasinski D."/>
            <person name="Kautmanova I."/>
            <person name="Kiss B."/>
            <person name="Kocsube S."/>
            <person name="Kotiranta H."/>
            <person name="LaButti K.M."/>
            <person name="Lechner B.E."/>
            <person name="Liimatainen K."/>
            <person name="Lipzen A."/>
            <person name="Lukacs Z."/>
            <person name="Mihaltcheva S."/>
            <person name="Morgado L.N."/>
            <person name="Niskanen T."/>
            <person name="Noordeloos M.E."/>
            <person name="Ohm R.A."/>
            <person name="Ortiz-Santana B."/>
            <person name="Ovrebo C."/>
            <person name="Racz N."/>
            <person name="Riley R."/>
            <person name="Savchenko A."/>
            <person name="Shiryaev A."/>
            <person name="Soop K."/>
            <person name="Spirin V."/>
            <person name="Szebenyi C."/>
            <person name="Tomsovsky M."/>
            <person name="Tulloss R.E."/>
            <person name="Uehling J."/>
            <person name="Grigoriev I.V."/>
            <person name="Vagvolgyi C."/>
            <person name="Papp T."/>
            <person name="Martin F.M."/>
            <person name="Miettinen O."/>
            <person name="Hibbett D.S."/>
            <person name="Nagy L.G."/>
        </authorList>
    </citation>
    <scope>NUCLEOTIDE SEQUENCE [LARGE SCALE GENOMIC DNA]</scope>
    <source>
        <strain evidence="3 4">CBS 309.79</strain>
    </source>
</reference>
<proteinExistence type="inferred from homology"/>
<dbReference type="STRING" id="1884261.A0A5C3QEP2"/>
<sequence length="89" mass="10544">MAPLPPTRLRAIALYKELHRLGRDYPNPGYDFHGKLRRMFERNKNLTDPAEIQRAFDLGEFIKKETLALYSLSKYRALKRMYPEEQSNS</sequence>
<accession>A0A5C3QEP2</accession>
<dbReference type="GO" id="GO:0005739">
    <property type="term" value="C:mitochondrion"/>
    <property type="evidence" value="ECO:0007669"/>
    <property type="project" value="TreeGrafter"/>
</dbReference>
<evidence type="ECO:0000313" key="3">
    <source>
        <dbReference type="EMBL" id="TFK98618.1"/>
    </source>
</evidence>
<dbReference type="Proteomes" id="UP000305067">
    <property type="component" value="Unassembled WGS sequence"/>
</dbReference>
<comment type="similarity">
    <text evidence="1">Belongs to the complex I LYR family.</text>
</comment>
<evidence type="ECO:0000313" key="4">
    <source>
        <dbReference type="Proteomes" id="UP000305067"/>
    </source>
</evidence>
<dbReference type="OrthoDB" id="10258445at2759"/>
<gene>
    <name evidence="3" type="ORF">BDV98DRAFT_533672</name>
</gene>
<dbReference type="AlphaFoldDB" id="A0A5C3QEP2"/>
<feature type="domain" description="Complex 1 LYR protein" evidence="2">
    <location>
        <begin position="10"/>
        <end position="60"/>
    </location>
</feature>
<dbReference type="InterPro" id="IPR052000">
    <property type="entry name" value="ETFRF1"/>
</dbReference>
<dbReference type="EMBL" id="ML178838">
    <property type="protein sequence ID" value="TFK98618.1"/>
    <property type="molecule type" value="Genomic_DNA"/>
</dbReference>
<dbReference type="GO" id="GO:0090324">
    <property type="term" value="P:negative regulation of oxidative phosphorylation"/>
    <property type="evidence" value="ECO:0007669"/>
    <property type="project" value="InterPro"/>
</dbReference>
<name>A0A5C3QEP2_9AGAR</name>
<dbReference type="GO" id="GO:0022904">
    <property type="term" value="P:respiratory electron transport chain"/>
    <property type="evidence" value="ECO:0007669"/>
    <property type="project" value="TreeGrafter"/>
</dbReference>
<dbReference type="InterPro" id="IPR045296">
    <property type="entry name" value="Complex1_LYR_ETFRF1_LYRM5"/>
</dbReference>
<evidence type="ECO:0000256" key="1">
    <source>
        <dbReference type="ARBA" id="ARBA00009508"/>
    </source>
</evidence>
<dbReference type="CDD" id="cd20265">
    <property type="entry name" value="Complex1_LYR_ETFRF1_LYRM5"/>
    <property type="match status" value="1"/>
</dbReference>
<dbReference type="Pfam" id="PF05347">
    <property type="entry name" value="Complex1_LYR"/>
    <property type="match status" value="1"/>
</dbReference>
<dbReference type="InterPro" id="IPR008011">
    <property type="entry name" value="Complex1_LYR_dom"/>
</dbReference>
<dbReference type="PANTHER" id="PTHR21024:SF0">
    <property type="entry name" value="ELECTRON TRANSFER FLAVOPROTEIN REGULATORY FACTOR 1"/>
    <property type="match status" value="1"/>
</dbReference>
<evidence type="ECO:0000259" key="2">
    <source>
        <dbReference type="Pfam" id="PF05347"/>
    </source>
</evidence>
<dbReference type="PANTHER" id="PTHR21024">
    <property type="entry name" value="GROWTH HORMONE-INDUCIBLE SOLUBLE PROTEIN-RELATED"/>
    <property type="match status" value="1"/>
</dbReference>
<organism evidence="3 4">
    <name type="scientific">Pterulicium gracile</name>
    <dbReference type="NCBI Taxonomy" id="1884261"/>
    <lineage>
        <taxon>Eukaryota</taxon>
        <taxon>Fungi</taxon>
        <taxon>Dikarya</taxon>
        <taxon>Basidiomycota</taxon>
        <taxon>Agaricomycotina</taxon>
        <taxon>Agaricomycetes</taxon>
        <taxon>Agaricomycetidae</taxon>
        <taxon>Agaricales</taxon>
        <taxon>Pleurotineae</taxon>
        <taxon>Pterulaceae</taxon>
        <taxon>Pterulicium</taxon>
    </lineage>
</organism>
<keyword evidence="4" id="KW-1185">Reference proteome</keyword>
<protein>
    <recommendedName>
        <fullName evidence="2">Complex 1 LYR protein domain-containing protein</fullName>
    </recommendedName>
</protein>